<dbReference type="AlphaFoldDB" id="A0A822DRS7"/>
<evidence type="ECO:0000313" key="3">
    <source>
        <dbReference type="Proteomes" id="UP000663848"/>
    </source>
</evidence>
<organism evidence="2 3">
    <name type="scientific">Rotaria socialis</name>
    <dbReference type="NCBI Taxonomy" id="392032"/>
    <lineage>
        <taxon>Eukaryota</taxon>
        <taxon>Metazoa</taxon>
        <taxon>Spiralia</taxon>
        <taxon>Gnathifera</taxon>
        <taxon>Rotifera</taxon>
        <taxon>Eurotatoria</taxon>
        <taxon>Bdelloidea</taxon>
        <taxon>Philodinida</taxon>
        <taxon>Philodinidae</taxon>
        <taxon>Rotaria</taxon>
    </lineage>
</organism>
<name>A0A822DRS7_9BILA</name>
<sequence length="32" mass="3213">ISTPVLSKMPPTTALGPRAIVLSGPSGYSTNV</sequence>
<feature type="region of interest" description="Disordered" evidence="1">
    <location>
        <begin position="1"/>
        <end position="32"/>
    </location>
</feature>
<comment type="caution">
    <text evidence="2">The sequence shown here is derived from an EMBL/GenBank/DDBJ whole genome shotgun (WGS) entry which is preliminary data.</text>
</comment>
<dbReference type="EMBL" id="CAJOBR010063094">
    <property type="protein sequence ID" value="CAF5076815.1"/>
    <property type="molecule type" value="Genomic_DNA"/>
</dbReference>
<proteinExistence type="predicted"/>
<feature type="non-terminal residue" evidence="2">
    <location>
        <position position="1"/>
    </location>
</feature>
<reference evidence="2" key="1">
    <citation type="submission" date="2021-02" db="EMBL/GenBank/DDBJ databases">
        <authorList>
            <person name="Nowell W R."/>
        </authorList>
    </citation>
    <scope>NUCLEOTIDE SEQUENCE</scope>
</reference>
<dbReference type="Proteomes" id="UP000663848">
    <property type="component" value="Unassembled WGS sequence"/>
</dbReference>
<gene>
    <name evidence="2" type="ORF">QYT958_LOCUS43656</name>
</gene>
<protein>
    <submittedName>
        <fullName evidence="2">Uncharacterized protein</fullName>
    </submittedName>
</protein>
<evidence type="ECO:0000313" key="2">
    <source>
        <dbReference type="EMBL" id="CAF5076815.1"/>
    </source>
</evidence>
<accession>A0A822DRS7</accession>
<evidence type="ECO:0000256" key="1">
    <source>
        <dbReference type="SAM" id="MobiDB-lite"/>
    </source>
</evidence>